<evidence type="ECO:0000313" key="1">
    <source>
        <dbReference type="EMBL" id="CAD7247453.1"/>
    </source>
</evidence>
<dbReference type="EMBL" id="CAJPEV010001454">
    <property type="protein sequence ID" value="CAG0892758.1"/>
    <property type="molecule type" value="Genomic_DNA"/>
</dbReference>
<reference evidence="1" key="1">
    <citation type="submission" date="2020-11" db="EMBL/GenBank/DDBJ databases">
        <authorList>
            <person name="Tran Van P."/>
        </authorList>
    </citation>
    <scope>NUCLEOTIDE SEQUENCE</scope>
</reference>
<dbReference type="EMBL" id="LR900971">
    <property type="protein sequence ID" value="CAD7247453.1"/>
    <property type="molecule type" value="Genomic_DNA"/>
</dbReference>
<dbReference type="AlphaFoldDB" id="A0A7R9A423"/>
<name>A0A7R9A423_9CRUS</name>
<organism evidence="1">
    <name type="scientific">Darwinula stevensoni</name>
    <dbReference type="NCBI Taxonomy" id="69355"/>
    <lineage>
        <taxon>Eukaryota</taxon>
        <taxon>Metazoa</taxon>
        <taxon>Ecdysozoa</taxon>
        <taxon>Arthropoda</taxon>
        <taxon>Crustacea</taxon>
        <taxon>Oligostraca</taxon>
        <taxon>Ostracoda</taxon>
        <taxon>Podocopa</taxon>
        <taxon>Podocopida</taxon>
        <taxon>Darwinulocopina</taxon>
        <taxon>Darwinuloidea</taxon>
        <taxon>Darwinulidae</taxon>
        <taxon>Darwinula</taxon>
    </lineage>
</organism>
<keyword evidence="2" id="KW-1185">Reference proteome</keyword>
<protein>
    <submittedName>
        <fullName evidence="1">Uncharacterized protein</fullName>
    </submittedName>
</protein>
<dbReference type="Proteomes" id="UP000677054">
    <property type="component" value="Unassembled WGS sequence"/>
</dbReference>
<proteinExistence type="predicted"/>
<accession>A0A7R9A423</accession>
<gene>
    <name evidence="1" type="ORF">DSTB1V02_LOCUS7284</name>
</gene>
<evidence type="ECO:0000313" key="2">
    <source>
        <dbReference type="Proteomes" id="UP000677054"/>
    </source>
</evidence>
<sequence length="99" mass="11272">MRVILSETSLISVAGIGHQKQLQLIKRLGHTLSAYINLKVPMNFVSFNVRDHRAIRFACAVRASRNQNAAQRMTTHCKRRDIRARHATLASVWFAFVKA</sequence>